<reference evidence="6 7" key="1">
    <citation type="submission" date="2016-03" db="EMBL/GenBank/DDBJ databases">
        <title>Fine-scale spatial genetic structure of a fungal parasite of coffee scale insects.</title>
        <authorList>
            <person name="Jackson D."/>
            <person name="Zemenick K.A."/>
            <person name="Malloure B."/>
            <person name="Quandt C.A."/>
            <person name="James T.Y."/>
        </authorList>
    </citation>
    <scope>NUCLEOTIDE SEQUENCE [LARGE SCALE GENOMIC DNA]</scope>
    <source>
        <strain evidence="6 7">UM487</strain>
    </source>
</reference>
<evidence type="ECO:0000256" key="3">
    <source>
        <dbReference type="ARBA" id="ARBA00022989"/>
    </source>
</evidence>
<dbReference type="InterPro" id="IPR007568">
    <property type="entry name" value="RTA1"/>
</dbReference>
<keyword evidence="3 5" id="KW-1133">Transmembrane helix</keyword>
<name>A0A179IHJ0_CORDF</name>
<dbReference type="OrthoDB" id="3358017at2759"/>
<dbReference type="EMBL" id="LUKN01001304">
    <property type="protein sequence ID" value="OAR01179.1"/>
    <property type="molecule type" value="Genomic_DNA"/>
</dbReference>
<dbReference type="OMA" id="ELHNGYP"/>
<evidence type="ECO:0000256" key="2">
    <source>
        <dbReference type="ARBA" id="ARBA00022692"/>
    </source>
</evidence>
<evidence type="ECO:0000256" key="5">
    <source>
        <dbReference type="SAM" id="Phobius"/>
    </source>
</evidence>
<proteinExistence type="predicted"/>
<accession>A0A179IHJ0</accession>
<dbReference type="PANTHER" id="PTHR31465">
    <property type="entry name" value="PROTEIN RTA1-RELATED"/>
    <property type="match status" value="1"/>
</dbReference>
<feature type="transmembrane region" description="Helical" evidence="5">
    <location>
        <begin position="211"/>
        <end position="228"/>
    </location>
</feature>
<feature type="transmembrane region" description="Helical" evidence="5">
    <location>
        <begin position="86"/>
        <end position="109"/>
    </location>
</feature>
<evidence type="ECO:0000256" key="4">
    <source>
        <dbReference type="ARBA" id="ARBA00023136"/>
    </source>
</evidence>
<evidence type="ECO:0000313" key="6">
    <source>
        <dbReference type="EMBL" id="OAR01179.1"/>
    </source>
</evidence>
<keyword evidence="2 5" id="KW-0812">Transmembrane</keyword>
<evidence type="ECO:0008006" key="8">
    <source>
        <dbReference type="Google" id="ProtNLM"/>
    </source>
</evidence>
<comment type="caution">
    <text evidence="6">The sequence shown here is derived from an EMBL/GenBank/DDBJ whole genome shotgun (WGS) entry which is preliminary data.</text>
</comment>
<evidence type="ECO:0000256" key="1">
    <source>
        <dbReference type="ARBA" id="ARBA00004141"/>
    </source>
</evidence>
<comment type="subcellular location">
    <subcellularLocation>
        <location evidence="1">Membrane</location>
        <topology evidence="1">Multi-pass membrane protein</topology>
    </subcellularLocation>
</comment>
<feature type="transmembrane region" description="Helical" evidence="5">
    <location>
        <begin position="248"/>
        <end position="267"/>
    </location>
</feature>
<organism evidence="6 7">
    <name type="scientific">Cordyceps confragosa</name>
    <name type="common">Lecanicillium lecanii</name>
    <dbReference type="NCBI Taxonomy" id="2714763"/>
    <lineage>
        <taxon>Eukaryota</taxon>
        <taxon>Fungi</taxon>
        <taxon>Dikarya</taxon>
        <taxon>Ascomycota</taxon>
        <taxon>Pezizomycotina</taxon>
        <taxon>Sordariomycetes</taxon>
        <taxon>Hypocreomycetidae</taxon>
        <taxon>Hypocreales</taxon>
        <taxon>Cordycipitaceae</taxon>
        <taxon>Akanthomyces</taxon>
    </lineage>
</organism>
<feature type="transmembrane region" description="Helical" evidence="5">
    <location>
        <begin position="20"/>
        <end position="41"/>
    </location>
</feature>
<keyword evidence="7" id="KW-1185">Reference proteome</keyword>
<protein>
    <recommendedName>
        <fullName evidence="8">RTA1 domain protein</fullName>
    </recommendedName>
</protein>
<feature type="transmembrane region" description="Helical" evidence="5">
    <location>
        <begin position="130"/>
        <end position="148"/>
    </location>
</feature>
<feature type="transmembrane region" description="Helical" evidence="5">
    <location>
        <begin position="168"/>
        <end position="190"/>
    </location>
</feature>
<evidence type="ECO:0000313" key="7">
    <source>
        <dbReference type="Proteomes" id="UP000243081"/>
    </source>
</evidence>
<sequence>MPTLELHNGYPLWHYVPNRPAAVIFVVLFACAAAYHAFVLFKHRLWFCLPFVVGGFYERQLLIYVQSVETIGYVGRFLAYDKTGELIPYMLQSIFLLLAPILFAASLYMTLGRVIRAIDGEESSIIRSKWITAIFVTGDIVSFMIQGGGAGLLVKADSASSQSTGQNIIIAELIFQILIFGIFCVVAFSFHSRFTRNGLVNCYLDIPWNSVLVMLYATSGLVMLRNIFRVVEYAMGQDGYLLSNEWCVYVFDGVPMFLAVVLFAARYPNRLYPRKRVDAAMELLDSVEQRKERDRKSSV</sequence>
<dbReference type="Proteomes" id="UP000243081">
    <property type="component" value="Unassembled WGS sequence"/>
</dbReference>
<dbReference type="AlphaFoldDB" id="A0A179IHJ0"/>
<dbReference type="Pfam" id="PF04479">
    <property type="entry name" value="RTA1"/>
    <property type="match status" value="1"/>
</dbReference>
<dbReference type="PANTHER" id="PTHR31465:SF1">
    <property type="entry name" value="PROTEIN RTA1-RELATED"/>
    <property type="match status" value="1"/>
</dbReference>
<gene>
    <name evidence="6" type="ORF">LLEC1_03860</name>
</gene>
<keyword evidence="4 5" id="KW-0472">Membrane</keyword>
<dbReference type="GO" id="GO:0016020">
    <property type="term" value="C:membrane"/>
    <property type="evidence" value="ECO:0007669"/>
    <property type="project" value="UniProtKB-SubCell"/>
</dbReference>